<evidence type="ECO:0000256" key="4">
    <source>
        <dbReference type="ARBA" id="ARBA00023157"/>
    </source>
</evidence>
<dbReference type="EMBL" id="JQ901384">
    <property type="protein sequence ID" value="AGB93712.1"/>
    <property type="molecule type" value="mRNA"/>
</dbReference>
<feature type="signal peptide" evidence="6">
    <location>
        <begin position="1"/>
        <end position="17"/>
    </location>
</feature>
<keyword evidence="3 6" id="KW-0378">Hydrolase</keyword>
<name>L7R4S7_9NEOP</name>
<feature type="chain" id="PRO_5005139156" description="Carboxylic ester hydrolase" evidence="6">
    <location>
        <begin position="18"/>
        <end position="581"/>
    </location>
</feature>
<comment type="similarity">
    <text evidence="1 6">Belongs to the type-B carboxylesterase/lipase family.</text>
</comment>
<dbReference type="InterPro" id="IPR019826">
    <property type="entry name" value="Carboxylesterase_B_AS"/>
</dbReference>
<dbReference type="SUPFAM" id="SSF53474">
    <property type="entry name" value="alpha/beta-Hydrolases"/>
    <property type="match status" value="1"/>
</dbReference>
<keyword evidence="4" id="KW-1015">Disulfide bond</keyword>
<dbReference type="GO" id="GO:0052689">
    <property type="term" value="F:carboxylic ester hydrolase activity"/>
    <property type="evidence" value="ECO:0007669"/>
    <property type="project" value="UniProtKB-KW"/>
</dbReference>
<evidence type="ECO:0000256" key="3">
    <source>
        <dbReference type="ARBA" id="ARBA00022801"/>
    </source>
</evidence>
<dbReference type="Gene3D" id="3.40.50.1820">
    <property type="entry name" value="alpha/beta hydrolase"/>
    <property type="match status" value="1"/>
</dbReference>
<accession>L7R4S7</accession>
<dbReference type="PROSITE" id="PS00122">
    <property type="entry name" value="CARBOXYLESTERASE_B_1"/>
    <property type="match status" value="1"/>
</dbReference>
<dbReference type="InterPro" id="IPR029058">
    <property type="entry name" value="AB_hydrolase_fold"/>
</dbReference>
<sequence length="581" mass="63865">MTTYVFALAFLLHACTALAWPGAASCSVRADLDSGTVCGVQRSVEGSKYASFPGVPYAKQPLGDLRFKELEPPEHWDVLQATNEGPICFQADVLYGRLMQKSKMSEACIHANIHVPLRALPLGVHRPTRQLETISVPVIPEELTPPGLPILVFIHGGGFAFGSGHEDLHGPEYLVSRNIIVITFNYRLNVFGFLSMNTTKIPGNAGLRDQVTLLRWVQRNAKNFGGDPNDVTIAGQSAGAAAAHLLTLSKATEGLFQRAILMSGTGISSFYSSSPAFAAYMSKQLLLVLGITATDPDEIHQQLIDLPAEKLNDTNAFLLEQIGLTTFVPTVESPLPGVTTIIDDDPESLIAKGRGKNIPLLIGFTSSECETFRNRLTNFDLVKKIQDNPTIIIPPKVLFMTPPELLMDLSKTIDRKYYNGTISIDNFLKSCSDGFYEYPALKLAQKRAETGGAPLYLYRFAYEGQNSVIKAVTGLNYEGVGHIEDLTYVFRANSVVEAPDAVAPSDDDVCMKNLMTDFFVNFMTCSKPICEDNNSLELWPANDGMQYEDIVSPTMVRSMEFSSRQQDIIEFFDSLTSRSQL</sequence>
<keyword evidence="2" id="KW-0719">Serine esterase</keyword>
<evidence type="ECO:0000256" key="2">
    <source>
        <dbReference type="ARBA" id="ARBA00022487"/>
    </source>
</evidence>
<keyword evidence="6" id="KW-0732">Signal</keyword>
<reference evidence="8" key="1">
    <citation type="submission" date="2012-04" db="EMBL/GenBank/DDBJ databases">
        <title>Molecular cloning and expressing of juvenile hormone esterase from Heliothis viriplaca Hufnagel.</title>
        <authorList>
            <person name="Guo B."/>
            <person name="Gao Y."/>
            <person name="Fan D."/>
        </authorList>
    </citation>
    <scope>NUCLEOTIDE SEQUENCE</scope>
</reference>
<evidence type="ECO:0000256" key="5">
    <source>
        <dbReference type="ARBA" id="ARBA00023180"/>
    </source>
</evidence>
<dbReference type="InterPro" id="IPR050309">
    <property type="entry name" value="Type-B_Carboxylest/Lipase"/>
</dbReference>
<evidence type="ECO:0000256" key="1">
    <source>
        <dbReference type="ARBA" id="ARBA00005964"/>
    </source>
</evidence>
<dbReference type="Pfam" id="PF00135">
    <property type="entry name" value="COesterase"/>
    <property type="match status" value="1"/>
</dbReference>
<dbReference type="ESTHER" id="9neop-l7r4s7">
    <property type="family name" value="Juvenile_hormone_esterase"/>
</dbReference>
<evidence type="ECO:0000259" key="7">
    <source>
        <dbReference type="Pfam" id="PF00135"/>
    </source>
</evidence>
<dbReference type="EC" id="3.1.1.-" evidence="6"/>
<evidence type="ECO:0000313" key="8">
    <source>
        <dbReference type="EMBL" id="AGB93712.1"/>
    </source>
</evidence>
<proteinExistence type="evidence at transcript level"/>
<feature type="domain" description="Carboxylesterase type B" evidence="7">
    <location>
        <begin position="31"/>
        <end position="542"/>
    </location>
</feature>
<dbReference type="InterPro" id="IPR002018">
    <property type="entry name" value="CarbesteraseB"/>
</dbReference>
<evidence type="ECO:0000256" key="6">
    <source>
        <dbReference type="RuleBase" id="RU361235"/>
    </source>
</evidence>
<keyword evidence="5" id="KW-0325">Glycoprotein</keyword>
<organism evidence="8">
    <name type="scientific">Heliothis viriplaca</name>
    <dbReference type="NCBI Taxonomy" id="542985"/>
    <lineage>
        <taxon>Eukaryota</taxon>
        <taxon>Metazoa</taxon>
        <taxon>Ecdysozoa</taxon>
        <taxon>Arthropoda</taxon>
        <taxon>Hexapoda</taxon>
        <taxon>Insecta</taxon>
        <taxon>Pterygota</taxon>
        <taxon>Neoptera</taxon>
        <taxon>Endopterygota</taxon>
        <taxon>Lepidoptera</taxon>
        <taxon>Glossata</taxon>
        <taxon>Ditrysia</taxon>
        <taxon>Noctuoidea</taxon>
        <taxon>Noctuidae</taxon>
        <taxon>Heliothinae</taxon>
        <taxon>Heliothis</taxon>
    </lineage>
</organism>
<dbReference type="PANTHER" id="PTHR11559">
    <property type="entry name" value="CARBOXYLESTERASE"/>
    <property type="match status" value="1"/>
</dbReference>
<dbReference type="AlphaFoldDB" id="L7R4S7"/>
<protein>
    <recommendedName>
        <fullName evidence="6">Carboxylic ester hydrolase</fullName>
        <ecNumber evidence="6">3.1.1.-</ecNumber>
    </recommendedName>
</protein>